<reference evidence="4 5" key="1">
    <citation type="submission" date="2020-02" db="EMBL/GenBank/DDBJ databases">
        <title>Draft genome sequence of Haematococcus lacustris strain NIES-144.</title>
        <authorList>
            <person name="Morimoto D."/>
            <person name="Nakagawa S."/>
            <person name="Yoshida T."/>
            <person name="Sawayama S."/>
        </authorList>
    </citation>
    <scope>NUCLEOTIDE SEQUENCE [LARGE SCALE GENOMIC DNA]</scope>
    <source>
        <strain evidence="4 5">NIES-144</strain>
    </source>
</reference>
<dbReference type="EMBL" id="BLLF01001013">
    <property type="protein sequence ID" value="GFH16545.1"/>
    <property type="molecule type" value="Genomic_DNA"/>
</dbReference>
<dbReference type="GO" id="GO:0120170">
    <property type="term" value="F:intraciliary transport particle B binding"/>
    <property type="evidence" value="ECO:0007669"/>
    <property type="project" value="TreeGrafter"/>
</dbReference>
<proteinExistence type="predicted"/>
<dbReference type="InterPro" id="IPR039941">
    <property type="entry name" value="TT30"/>
</dbReference>
<evidence type="ECO:0000313" key="4">
    <source>
        <dbReference type="EMBL" id="GFH16545.1"/>
    </source>
</evidence>
<keyword evidence="1" id="KW-0677">Repeat</keyword>
<feature type="coiled-coil region" evidence="3">
    <location>
        <begin position="152"/>
        <end position="179"/>
    </location>
</feature>
<keyword evidence="5" id="KW-1185">Reference proteome</keyword>
<comment type="caution">
    <text evidence="4">The sequence shown here is derived from an EMBL/GenBank/DDBJ whole genome shotgun (WGS) entry which is preliminary data.</text>
</comment>
<dbReference type="AlphaFoldDB" id="A0A699Z4Q0"/>
<gene>
    <name evidence="4" type="ORF">HaLaN_12981</name>
</gene>
<organism evidence="4 5">
    <name type="scientific">Haematococcus lacustris</name>
    <name type="common">Green alga</name>
    <name type="synonym">Haematococcus pluvialis</name>
    <dbReference type="NCBI Taxonomy" id="44745"/>
    <lineage>
        <taxon>Eukaryota</taxon>
        <taxon>Viridiplantae</taxon>
        <taxon>Chlorophyta</taxon>
        <taxon>core chlorophytes</taxon>
        <taxon>Chlorophyceae</taxon>
        <taxon>CS clade</taxon>
        <taxon>Chlamydomonadales</taxon>
        <taxon>Haematococcaceae</taxon>
        <taxon>Haematococcus</taxon>
    </lineage>
</organism>
<evidence type="ECO:0000256" key="1">
    <source>
        <dbReference type="ARBA" id="ARBA00022737"/>
    </source>
</evidence>
<dbReference type="PANTHER" id="PTHR20931">
    <property type="entry name" value="TETRATRICOPEPTIDE REPEAT PROTEIN 30"/>
    <property type="match status" value="1"/>
</dbReference>
<feature type="non-terminal residue" evidence="4">
    <location>
        <position position="1"/>
    </location>
</feature>
<sequence>MEVRSVGNSQALKETALIEAFNLKAAIEYVMKRLDEAKEALTDMPPRAEEELDPVSLHNSALINMDTDPTGGFKKLNFLLASPPFPPETFGNLLLLYCKPLHAFYDLAADVIAENPQYVAKHLSPDMQDYLQATIMRQSSPEEAYRRFDELAQRHVEQLRKLTHQIQGARNQRDNEAIKIAINDYDAALEAYIP</sequence>
<protein>
    <submittedName>
        <fullName evidence="4">Uncharacterized protein</fullName>
    </submittedName>
</protein>
<dbReference type="GO" id="GO:0005879">
    <property type="term" value="C:axonemal microtubule"/>
    <property type="evidence" value="ECO:0007669"/>
    <property type="project" value="TreeGrafter"/>
</dbReference>
<evidence type="ECO:0000313" key="5">
    <source>
        <dbReference type="Proteomes" id="UP000485058"/>
    </source>
</evidence>
<evidence type="ECO:0000256" key="3">
    <source>
        <dbReference type="SAM" id="Coils"/>
    </source>
</evidence>
<dbReference type="GO" id="GO:0042073">
    <property type="term" value="P:intraciliary transport"/>
    <property type="evidence" value="ECO:0007669"/>
    <property type="project" value="TreeGrafter"/>
</dbReference>
<feature type="non-terminal residue" evidence="4">
    <location>
        <position position="194"/>
    </location>
</feature>
<keyword evidence="2" id="KW-0802">TPR repeat</keyword>
<dbReference type="PANTHER" id="PTHR20931:SF0">
    <property type="entry name" value="TETRATRICOPEPTIDE REPEAT PROTEIN 30"/>
    <property type="match status" value="1"/>
</dbReference>
<name>A0A699Z4Q0_HAELA</name>
<accession>A0A699Z4Q0</accession>
<keyword evidence="3" id="KW-0175">Coiled coil</keyword>
<evidence type="ECO:0000256" key="2">
    <source>
        <dbReference type="ARBA" id="ARBA00022803"/>
    </source>
</evidence>
<dbReference type="GO" id="GO:0030992">
    <property type="term" value="C:intraciliary transport particle B"/>
    <property type="evidence" value="ECO:0007669"/>
    <property type="project" value="TreeGrafter"/>
</dbReference>
<dbReference type="Proteomes" id="UP000485058">
    <property type="component" value="Unassembled WGS sequence"/>
</dbReference>